<keyword evidence="3" id="KW-0040">ANK repeat</keyword>
<gene>
    <name evidence="9" type="ORF">GPM918_LOCUS34455</name>
    <name evidence="10" type="ORF">SRO942_LOCUS35155</name>
</gene>
<keyword evidence="8" id="KW-0812">Transmembrane</keyword>
<keyword evidence="1" id="KW-0813">Transport</keyword>
<keyword evidence="8" id="KW-1133">Transmembrane helix</keyword>
<feature type="non-terminal residue" evidence="9">
    <location>
        <position position="205"/>
    </location>
</feature>
<accession>A0A815P2N7</accession>
<dbReference type="OrthoDB" id="1661883at2759"/>
<keyword evidence="11" id="KW-1185">Reference proteome</keyword>
<keyword evidence="6" id="KW-0407">Ion channel</keyword>
<dbReference type="Proteomes" id="UP000681722">
    <property type="component" value="Unassembled WGS sequence"/>
</dbReference>
<name>A0A815P2N7_9BILA</name>
<dbReference type="GO" id="GO:0022857">
    <property type="term" value="F:transmembrane transporter activity"/>
    <property type="evidence" value="ECO:0007669"/>
    <property type="project" value="TreeGrafter"/>
</dbReference>
<evidence type="ECO:0000256" key="1">
    <source>
        <dbReference type="ARBA" id="ARBA00022448"/>
    </source>
</evidence>
<protein>
    <recommendedName>
        <fullName evidence="12">Ion transport domain-containing protein</fullName>
    </recommendedName>
</protein>
<evidence type="ECO:0000313" key="9">
    <source>
        <dbReference type="EMBL" id="CAF1443334.1"/>
    </source>
</evidence>
<feature type="coiled-coil region" evidence="7">
    <location>
        <begin position="121"/>
        <end position="148"/>
    </location>
</feature>
<keyword evidence="4" id="KW-0406">Ion transport</keyword>
<keyword evidence="8" id="KW-0472">Membrane</keyword>
<reference evidence="9" key="1">
    <citation type="submission" date="2021-02" db="EMBL/GenBank/DDBJ databases">
        <authorList>
            <person name="Nowell W R."/>
        </authorList>
    </citation>
    <scope>NUCLEOTIDE SEQUENCE</scope>
</reference>
<proteinExistence type="predicted"/>
<feature type="transmembrane region" description="Helical" evidence="8">
    <location>
        <begin position="47"/>
        <end position="76"/>
    </location>
</feature>
<evidence type="ECO:0000256" key="7">
    <source>
        <dbReference type="SAM" id="Coils"/>
    </source>
</evidence>
<evidence type="ECO:0000256" key="8">
    <source>
        <dbReference type="SAM" id="Phobius"/>
    </source>
</evidence>
<dbReference type="EMBL" id="CAJNOQ010019106">
    <property type="protein sequence ID" value="CAF1443334.1"/>
    <property type="molecule type" value="Genomic_DNA"/>
</dbReference>
<dbReference type="PANTHER" id="PTHR47143:SF1">
    <property type="entry name" value="ION_TRANS DOMAIN-CONTAINING PROTEIN"/>
    <property type="match status" value="1"/>
</dbReference>
<comment type="caution">
    <text evidence="9">The sequence shown here is derived from an EMBL/GenBank/DDBJ whole genome shotgun (WGS) entry which is preliminary data.</text>
</comment>
<evidence type="ECO:0000256" key="2">
    <source>
        <dbReference type="ARBA" id="ARBA00022737"/>
    </source>
</evidence>
<keyword evidence="7" id="KW-0175">Coiled coil</keyword>
<dbReference type="Proteomes" id="UP000663829">
    <property type="component" value="Unassembled WGS sequence"/>
</dbReference>
<dbReference type="InterPro" id="IPR052076">
    <property type="entry name" value="TRP_cation_channel"/>
</dbReference>
<evidence type="ECO:0000256" key="4">
    <source>
        <dbReference type="ARBA" id="ARBA00023065"/>
    </source>
</evidence>
<evidence type="ECO:0000256" key="5">
    <source>
        <dbReference type="ARBA" id="ARBA00023180"/>
    </source>
</evidence>
<sequence length="205" mass="23990">KFEISKPKNFFLIIIKTLTMMLGELEYTQSYMEPILNQDNTQHFSSISLFFILLFAILMPILLMNLLVGLAIGDLIQIQRNARLKRLAMQWIANPFNGTKKPENSENLSATTIENDLFIFMYKQKRRQNELRRQMEKLTDLVRLIIQKMNISSTETDLNDYDRPTKMPVNWSKLRLTMKAANNFKSFIRPTSSSKVVDDDENDDN</sequence>
<dbReference type="EMBL" id="CAJOBC010084550">
    <property type="protein sequence ID" value="CAF4318798.1"/>
    <property type="molecule type" value="Genomic_DNA"/>
</dbReference>
<dbReference type="AlphaFoldDB" id="A0A815P2N7"/>
<keyword evidence="2" id="KW-0677">Repeat</keyword>
<evidence type="ECO:0008006" key="12">
    <source>
        <dbReference type="Google" id="ProtNLM"/>
    </source>
</evidence>
<evidence type="ECO:0000256" key="6">
    <source>
        <dbReference type="ARBA" id="ARBA00023303"/>
    </source>
</evidence>
<keyword evidence="5" id="KW-0325">Glycoprotein</keyword>
<evidence type="ECO:0000313" key="11">
    <source>
        <dbReference type="Proteomes" id="UP000663829"/>
    </source>
</evidence>
<dbReference type="PANTHER" id="PTHR47143">
    <property type="entry name" value="TRANSIENT RECEPTOR POTENTIAL CATION CHANNEL PROTEIN PAINLESS"/>
    <property type="match status" value="1"/>
</dbReference>
<dbReference type="GO" id="GO:1902495">
    <property type="term" value="C:transmembrane transporter complex"/>
    <property type="evidence" value="ECO:0007669"/>
    <property type="project" value="TreeGrafter"/>
</dbReference>
<feature type="transmembrane region" description="Helical" evidence="8">
    <location>
        <begin position="9"/>
        <end position="27"/>
    </location>
</feature>
<organism evidence="9 11">
    <name type="scientific">Didymodactylos carnosus</name>
    <dbReference type="NCBI Taxonomy" id="1234261"/>
    <lineage>
        <taxon>Eukaryota</taxon>
        <taxon>Metazoa</taxon>
        <taxon>Spiralia</taxon>
        <taxon>Gnathifera</taxon>
        <taxon>Rotifera</taxon>
        <taxon>Eurotatoria</taxon>
        <taxon>Bdelloidea</taxon>
        <taxon>Philodinida</taxon>
        <taxon>Philodinidae</taxon>
        <taxon>Didymodactylos</taxon>
    </lineage>
</organism>
<evidence type="ECO:0000313" key="10">
    <source>
        <dbReference type="EMBL" id="CAF4318798.1"/>
    </source>
</evidence>
<evidence type="ECO:0000256" key="3">
    <source>
        <dbReference type="ARBA" id="ARBA00023043"/>
    </source>
</evidence>
<dbReference type="GO" id="GO:0034220">
    <property type="term" value="P:monoatomic ion transmembrane transport"/>
    <property type="evidence" value="ECO:0007669"/>
    <property type="project" value="UniProtKB-KW"/>
</dbReference>